<organism evidence="2 3">
    <name type="scientific">Phyllosticta citribraziliensis</name>
    <dbReference type="NCBI Taxonomy" id="989973"/>
    <lineage>
        <taxon>Eukaryota</taxon>
        <taxon>Fungi</taxon>
        <taxon>Dikarya</taxon>
        <taxon>Ascomycota</taxon>
        <taxon>Pezizomycotina</taxon>
        <taxon>Dothideomycetes</taxon>
        <taxon>Dothideomycetes incertae sedis</taxon>
        <taxon>Botryosphaeriales</taxon>
        <taxon>Phyllostictaceae</taxon>
        <taxon>Phyllosticta</taxon>
    </lineage>
</organism>
<dbReference type="GeneID" id="92031419"/>
<keyword evidence="3" id="KW-1185">Reference proteome</keyword>
<dbReference type="EMBL" id="JBBPEH010000015">
    <property type="protein sequence ID" value="KAK7529883.1"/>
    <property type="molecule type" value="Genomic_DNA"/>
</dbReference>
<evidence type="ECO:0000313" key="2">
    <source>
        <dbReference type="EMBL" id="KAK7529883.1"/>
    </source>
</evidence>
<name>A0ABR1L3R9_9PEZI</name>
<gene>
    <name evidence="2" type="ORF">J3D65DRAFT_607568</name>
</gene>
<accession>A0ABR1L3R9</accession>
<comment type="caution">
    <text evidence="2">The sequence shown here is derived from an EMBL/GenBank/DDBJ whole genome shotgun (WGS) entry which is preliminary data.</text>
</comment>
<proteinExistence type="predicted"/>
<protein>
    <submittedName>
        <fullName evidence="2">Uncharacterized protein</fullName>
    </submittedName>
</protein>
<dbReference type="RefSeq" id="XP_066650249.1">
    <property type="nucleotide sequence ID" value="XM_066798513.1"/>
</dbReference>
<dbReference type="Proteomes" id="UP001360953">
    <property type="component" value="Unassembled WGS sequence"/>
</dbReference>
<evidence type="ECO:0000256" key="1">
    <source>
        <dbReference type="SAM" id="MobiDB-lite"/>
    </source>
</evidence>
<evidence type="ECO:0000313" key="3">
    <source>
        <dbReference type="Proteomes" id="UP001360953"/>
    </source>
</evidence>
<feature type="region of interest" description="Disordered" evidence="1">
    <location>
        <begin position="45"/>
        <end position="118"/>
    </location>
</feature>
<sequence length="118" mass="12628">MKPTHLLACLPSASSHALAPFIRIPTTHLPNCPYSSHCAALRQFPTANSQPASPPNQTNPNPVVHFPAAPFSFSAHHNPDQRSPITAARQARPARLPTPPRSQSDDRRPTSTAAVATS</sequence>
<feature type="compositionally biased region" description="Polar residues" evidence="1">
    <location>
        <begin position="45"/>
        <end position="61"/>
    </location>
</feature>
<reference evidence="2 3" key="1">
    <citation type="submission" date="2024-04" db="EMBL/GenBank/DDBJ databases">
        <title>Phyllosticta paracitricarpa is synonymous to the EU quarantine fungus P. citricarpa based on phylogenomic analyses.</title>
        <authorList>
            <consortium name="Lawrence Berkeley National Laboratory"/>
            <person name="Van ingen-buijs V.A."/>
            <person name="Van westerhoven A.C."/>
            <person name="Haridas S."/>
            <person name="Skiadas P."/>
            <person name="Martin F."/>
            <person name="Groenewald J.Z."/>
            <person name="Crous P.W."/>
            <person name="Seidl M.F."/>
        </authorList>
    </citation>
    <scope>NUCLEOTIDE SEQUENCE [LARGE SCALE GENOMIC DNA]</scope>
    <source>
        <strain evidence="2 3">CPC 17464</strain>
    </source>
</reference>